<accession>A0ABQ9J5T0</accession>
<dbReference type="EMBL" id="JAPWTJ010001186">
    <property type="protein sequence ID" value="KAJ8973365.1"/>
    <property type="molecule type" value="Genomic_DNA"/>
</dbReference>
<feature type="signal peptide" evidence="1">
    <location>
        <begin position="1"/>
        <end position="19"/>
    </location>
</feature>
<protein>
    <submittedName>
        <fullName evidence="2">Uncharacterized protein</fullName>
    </submittedName>
</protein>
<feature type="chain" id="PRO_5046261281" evidence="1">
    <location>
        <begin position="20"/>
        <end position="101"/>
    </location>
</feature>
<evidence type="ECO:0000256" key="1">
    <source>
        <dbReference type="SAM" id="SignalP"/>
    </source>
</evidence>
<reference evidence="2" key="1">
    <citation type="journal article" date="2023" name="Insect Mol. Biol.">
        <title>Genome sequencing provides insights into the evolution of gene families encoding plant cell wall-degrading enzymes in longhorned beetles.</title>
        <authorList>
            <person name="Shin N.R."/>
            <person name="Okamura Y."/>
            <person name="Kirsch R."/>
            <person name="Pauchet Y."/>
        </authorList>
    </citation>
    <scope>NUCLEOTIDE SEQUENCE</scope>
    <source>
        <strain evidence="2">MMC_N1</strain>
    </source>
</reference>
<evidence type="ECO:0000313" key="2">
    <source>
        <dbReference type="EMBL" id="KAJ8973365.1"/>
    </source>
</evidence>
<sequence>MCNIFWLLLLACVVVSMSASRNEVSSTSVDFVVHRSLAEVVMEVSEAHMEDLEAVEVDLEVGVDLEAEEALEVFTEAVLLSHPISPEGGWAIGEIRSLVFN</sequence>
<gene>
    <name evidence="2" type="ORF">NQ317_018842</name>
</gene>
<comment type="caution">
    <text evidence="2">The sequence shown here is derived from an EMBL/GenBank/DDBJ whole genome shotgun (WGS) entry which is preliminary data.</text>
</comment>
<evidence type="ECO:0000313" key="3">
    <source>
        <dbReference type="Proteomes" id="UP001162164"/>
    </source>
</evidence>
<keyword evidence="3" id="KW-1185">Reference proteome</keyword>
<keyword evidence="1" id="KW-0732">Signal</keyword>
<proteinExistence type="predicted"/>
<name>A0ABQ9J5T0_9CUCU</name>
<dbReference type="Proteomes" id="UP001162164">
    <property type="component" value="Unassembled WGS sequence"/>
</dbReference>
<organism evidence="2 3">
    <name type="scientific">Molorchus minor</name>
    <dbReference type="NCBI Taxonomy" id="1323400"/>
    <lineage>
        <taxon>Eukaryota</taxon>
        <taxon>Metazoa</taxon>
        <taxon>Ecdysozoa</taxon>
        <taxon>Arthropoda</taxon>
        <taxon>Hexapoda</taxon>
        <taxon>Insecta</taxon>
        <taxon>Pterygota</taxon>
        <taxon>Neoptera</taxon>
        <taxon>Endopterygota</taxon>
        <taxon>Coleoptera</taxon>
        <taxon>Polyphaga</taxon>
        <taxon>Cucujiformia</taxon>
        <taxon>Chrysomeloidea</taxon>
        <taxon>Cerambycidae</taxon>
        <taxon>Lamiinae</taxon>
        <taxon>Monochamini</taxon>
        <taxon>Molorchus</taxon>
    </lineage>
</organism>